<dbReference type="EMBL" id="JAUJYN010000006">
    <property type="protein sequence ID" value="KAK1269403.1"/>
    <property type="molecule type" value="Genomic_DNA"/>
</dbReference>
<comment type="caution">
    <text evidence="10">The sequence shown here is derived from an EMBL/GenBank/DDBJ whole genome shotgun (WGS) entry which is preliminary data.</text>
</comment>
<dbReference type="Gene3D" id="1.20.5.4130">
    <property type="match status" value="1"/>
</dbReference>
<evidence type="ECO:0000256" key="6">
    <source>
        <dbReference type="ARBA" id="ARBA00022840"/>
    </source>
</evidence>
<keyword evidence="4" id="KW-0547">Nucleotide-binding</keyword>
<evidence type="ECO:0000256" key="7">
    <source>
        <dbReference type="SAM" id="Phobius"/>
    </source>
</evidence>
<dbReference type="Proteomes" id="UP001179952">
    <property type="component" value="Unassembled WGS sequence"/>
</dbReference>
<dbReference type="AlphaFoldDB" id="A0AAV9AYY0"/>
<feature type="transmembrane region" description="Helical" evidence="7">
    <location>
        <begin position="346"/>
        <end position="366"/>
    </location>
</feature>
<keyword evidence="5" id="KW-0611">Plant defense</keyword>
<evidence type="ECO:0000313" key="11">
    <source>
        <dbReference type="Proteomes" id="UP001179952"/>
    </source>
</evidence>
<reference evidence="10" key="1">
    <citation type="journal article" date="2023" name="Nat. Commun.">
        <title>Diploid and tetraploid genomes of Acorus and the evolution of monocots.</title>
        <authorList>
            <person name="Ma L."/>
            <person name="Liu K.W."/>
            <person name="Li Z."/>
            <person name="Hsiao Y.Y."/>
            <person name="Qi Y."/>
            <person name="Fu T."/>
            <person name="Tang G.D."/>
            <person name="Zhang D."/>
            <person name="Sun W.H."/>
            <person name="Liu D.K."/>
            <person name="Li Y."/>
            <person name="Chen G.Z."/>
            <person name="Liu X.D."/>
            <person name="Liao X.Y."/>
            <person name="Jiang Y.T."/>
            <person name="Yu X."/>
            <person name="Hao Y."/>
            <person name="Huang J."/>
            <person name="Zhao X.W."/>
            <person name="Ke S."/>
            <person name="Chen Y.Y."/>
            <person name="Wu W.L."/>
            <person name="Hsu J.L."/>
            <person name="Lin Y.F."/>
            <person name="Huang M.D."/>
            <person name="Li C.Y."/>
            <person name="Huang L."/>
            <person name="Wang Z.W."/>
            <person name="Zhao X."/>
            <person name="Zhong W.Y."/>
            <person name="Peng D.H."/>
            <person name="Ahmad S."/>
            <person name="Lan S."/>
            <person name="Zhang J.S."/>
            <person name="Tsai W.C."/>
            <person name="Van de Peer Y."/>
            <person name="Liu Z.J."/>
        </authorList>
    </citation>
    <scope>NUCLEOTIDE SEQUENCE</scope>
    <source>
        <strain evidence="10">SCP</strain>
    </source>
</reference>
<dbReference type="PANTHER" id="PTHR36766:SF70">
    <property type="entry name" value="DISEASE RESISTANCE PROTEIN RGA4"/>
    <property type="match status" value="1"/>
</dbReference>
<sequence length="376" mass="42961">MIFTDQKKNHIIQDAENKEFQDNSTIRDWLAELKDIMYDIEDIIDDCYFDINNATTSSPPTSQPRVVDHSSSSPTCLCSTANPFKKGKNIISKNISAFYKKGKGVANRHEIGKRIEEINVRLEGIHNDRKQLQLVKNVRIEGSSSLPQHNAMTTMTFHRPETASWFIESEIFGIDDDAERLVQSLTEPNKEGGFRVFAIVGMGGIGKTTLAQKVYNKDWIKSHFEKMAWICVSQVYEEINVLKQLVETARDEDQSKEDKSCSADPSKDQLYNKLHKLLGGKRVLLVLDDLWSNQVWEECLRVPFHSFCNPDSRVLITARNGEIARQMGAVYTHEMKLLSDDDGLSLLHKVCLLFLFFFLFILLFPFGSVFHVTSPF</sequence>
<dbReference type="GO" id="GO:0043531">
    <property type="term" value="F:ADP binding"/>
    <property type="evidence" value="ECO:0007669"/>
    <property type="project" value="InterPro"/>
</dbReference>
<name>A0AAV9AYY0_ACOGR</name>
<evidence type="ECO:0000259" key="9">
    <source>
        <dbReference type="Pfam" id="PF18052"/>
    </source>
</evidence>
<dbReference type="GO" id="GO:0005524">
    <property type="term" value="F:ATP binding"/>
    <property type="evidence" value="ECO:0007669"/>
    <property type="project" value="UniProtKB-KW"/>
</dbReference>
<organism evidence="10 11">
    <name type="scientific">Acorus gramineus</name>
    <name type="common">Dwarf sweet flag</name>
    <dbReference type="NCBI Taxonomy" id="55184"/>
    <lineage>
        <taxon>Eukaryota</taxon>
        <taxon>Viridiplantae</taxon>
        <taxon>Streptophyta</taxon>
        <taxon>Embryophyta</taxon>
        <taxon>Tracheophyta</taxon>
        <taxon>Spermatophyta</taxon>
        <taxon>Magnoliopsida</taxon>
        <taxon>Liliopsida</taxon>
        <taxon>Acoraceae</taxon>
        <taxon>Acorus</taxon>
    </lineage>
</organism>
<dbReference type="GO" id="GO:0006952">
    <property type="term" value="P:defense response"/>
    <property type="evidence" value="ECO:0007669"/>
    <property type="project" value="UniProtKB-KW"/>
</dbReference>
<gene>
    <name evidence="10" type="ORF">QJS04_geneDACA024837</name>
</gene>
<dbReference type="Gene3D" id="3.40.50.300">
    <property type="entry name" value="P-loop containing nucleotide triphosphate hydrolases"/>
    <property type="match status" value="1"/>
</dbReference>
<proteinExistence type="inferred from homology"/>
<keyword evidence="7" id="KW-0812">Transmembrane</keyword>
<evidence type="ECO:0000256" key="5">
    <source>
        <dbReference type="ARBA" id="ARBA00022821"/>
    </source>
</evidence>
<keyword evidence="7" id="KW-1133">Transmembrane helix</keyword>
<evidence type="ECO:0000259" key="8">
    <source>
        <dbReference type="Pfam" id="PF00931"/>
    </source>
</evidence>
<evidence type="ECO:0000313" key="10">
    <source>
        <dbReference type="EMBL" id="KAK1269403.1"/>
    </source>
</evidence>
<keyword evidence="2" id="KW-0433">Leucine-rich repeat</keyword>
<evidence type="ECO:0000256" key="4">
    <source>
        <dbReference type="ARBA" id="ARBA00022741"/>
    </source>
</evidence>
<comment type="similarity">
    <text evidence="1">Belongs to the disease resistance NB-LRR family.</text>
</comment>
<evidence type="ECO:0000256" key="1">
    <source>
        <dbReference type="ARBA" id="ARBA00008894"/>
    </source>
</evidence>
<dbReference type="Pfam" id="PF18052">
    <property type="entry name" value="Rx_N"/>
    <property type="match status" value="1"/>
</dbReference>
<dbReference type="Pfam" id="PF00931">
    <property type="entry name" value="NB-ARC"/>
    <property type="match status" value="1"/>
</dbReference>
<keyword evidence="6" id="KW-0067">ATP-binding</keyword>
<feature type="domain" description="NB-ARC" evidence="8">
    <location>
        <begin position="175"/>
        <end position="350"/>
    </location>
</feature>
<dbReference type="FunFam" id="3.40.50.300:FF:001091">
    <property type="entry name" value="Probable disease resistance protein At1g61300"/>
    <property type="match status" value="1"/>
</dbReference>
<dbReference type="SUPFAM" id="SSF52540">
    <property type="entry name" value="P-loop containing nucleoside triphosphate hydrolases"/>
    <property type="match status" value="1"/>
</dbReference>
<dbReference type="InterPro" id="IPR041118">
    <property type="entry name" value="Rx_N"/>
</dbReference>
<keyword evidence="7" id="KW-0472">Membrane</keyword>
<dbReference type="InterPro" id="IPR027417">
    <property type="entry name" value="P-loop_NTPase"/>
</dbReference>
<evidence type="ECO:0000256" key="2">
    <source>
        <dbReference type="ARBA" id="ARBA00022614"/>
    </source>
</evidence>
<evidence type="ECO:0000256" key="3">
    <source>
        <dbReference type="ARBA" id="ARBA00022737"/>
    </source>
</evidence>
<dbReference type="PRINTS" id="PR00364">
    <property type="entry name" value="DISEASERSIST"/>
</dbReference>
<feature type="domain" description="Disease resistance N-terminal" evidence="9">
    <location>
        <begin position="10"/>
        <end position="54"/>
    </location>
</feature>
<dbReference type="InterPro" id="IPR002182">
    <property type="entry name" value="NB-ARC"/>
</dbReference>
<keyword evidence="11" id="KW-1185">Reference proteome</keyword>
<accession>A0AAV9AYY0</accession>
<protein>
    <submittedName>
        <fullName evidence="10">Disease resistance protein RGA2</fullName>
    </submittedName>
</protein>
<dbReference type="PANTHER" id="PTHR36766">
    <property type="entry name" value="PLANT BROAD-SPECTRUM MILDEW RESISTANCE PROTEIN RPW8"/>
    <property type="match status" value="1"/>
</dbReference>
<reference evidence="10" key="2">
    <citation type="submission" date="2023-06" db="EMBL/GenBank/DDBJ databases">
        <authorList>
            <person name="Ma L."/>
            <person name="Liu K.-W."/>
            <person name="Li Z."/>
            <person name="Hsiao Y.-Y."/>
            <person name="Qi Y."/>
            <person name="Fu T."/>
            <person name="Tang G."/>
            <person name="Zhang D."/>
            <person name="Sun W.-H."/>
            <person name="Liu D.-K."/>
            <person name="Li Y."/>
            <person name="Chen G.-Z."/>
            <person name="Liu X.-D."/>
            <person name="Liao X.-Y."/>
            <person name="Jiang Y.-T."/>
            <person name="Yu X."/>
            <person name="Hao Y."/>
            <person name="Huang J."/>
            <person name="Zhao X.-W."/>
            <person name="Ke S."/>
            <person name="Chen Y.-Y."/>
            <person name="Wu W.-L."/>
            <person name="Hsu J.-L."/>
            <person name="Lin Y.-F."/>
            <person name="Huang M.-D."/>
            <person name="Li C.-Y."/>
            <person name="Huang L."/>
            <person name="Wang Z.-W."/>
            <person name="Zhao X."/>
            <person name="Zhong W.-Y."/>
            <person name="Peng D.-H."/>
            <person name="Ahmad S."/>
            <person name="Lan S."/>
            <person name="Zhang J.-S."/>
            <person name="Tsai W.-C."/>
            <person name="Van De Peer Y."/>
            <person name="Liu Z.-J."/>
        </authorList>
    </citation>
    <scope>NUCLEOTIDE SEQUENCE</scope>
    <source>
        <strain evidence="10">SCP</strain>
        <tissue evidence="10">Leaves</tissue>
    </source>
</reference>
<keyword evidence="3" id="KW-0677">Repeat</keyword>